<dbReference type="Proteomes" id="UP000230956">
    <property type="component" value="Unassembled WGS sequence"/>
</dbReference>
<comment type="catalytic activity">
    <reaction evidence="5">
        <text>pseudouridine(1915) in 23S rRNA + S-adenosyl-L-methionine = N(3)-methylpseudouridine(1915) in 23S rRNA + S-adenosyl-L-homocysteine + H(+)</text>
        <dbReference type="Rhea" id="RHEA:42752"/>
        <dbReference type="Rhea" id="RHEA-COMP:10221"/>
        <dbReference type="Rhea" id="RHEA-COMP:10222"/>
        <dbReference type="ChEBI" id="CHEBI:15378"/>
        <dbReference type="ChEBI" id="CHEBI:57856"/>
        <dbReference type="ChEBI" id="CHEBI:59789"/>
        <dbReference type="ChEBI" id="CHEBI:65314"/>
        <dbReference type="ChEBI" id="CHEBI:74486"/>
        <dbReference type="EC" id="2.1.1.177"/>
    </reaction>
</comment>
<feature type="binding site" evidence="5">
    <location>
        <position position="106"/>
    </location>
    <ligand>
        <name>S-adenosyl-L-methionine</name>
        <dbReference type="ChEBI" id="CHEBI:59789"/>
    </ligand>
</feature>
<sequence length="157" mass="17918">MRIRIVAVGKLKEDYLKRGVDDYIKRLLRYVKITVQEVAEEDINTKPGPEVKAREAQKLQKQLQPPESRYMIALDMRGTELSSEELAQKLESLMVAGKSNISLVIGGALGLDDSILRAADLRLSLSKLTFTHQVARFIILEQLYRSFKIIKGEPYHY</sequence>
<accession>A0A2M7T9G7</accession>
<evidence type="ECO:0000313" key="7">
    <source>
        <dbReference type="Proteomes" id="UP000230956"/>
    </source>
</evidence>
<dbReference type="EC" id="2.1.1.177" evidence="5"/>
<proteinExistence type="inferred from homology"/>
<evidence type="ECO:0000256" key="3">
    <source>
        <dbReference type="ARBA" id="ARBA00022691"/>
    </source>
</evidence>
<comment type="function">
    <text evidence="5">Specifically methylates the pseudouridine at position 1915 (m3Psi1915) in 23S rRNA.</text>
</comment>
<name>A0A2M7T9G7_9ACTN</name>
<keyword evidence="2 5" id="KW-0808">Transferase</keyword>
<comment type="caution">
    <text evidence="6">The sequence shown here is derived from an EMBL/GenBank/DDBJ whole genome shotgun (WGS) entry which is preliminary data.</text>
</comment>
<reference evidence="7" key="1">
    <citation type="submission" date="2017-09" db="EMBL/GenBank/DDBJ databases">
        <title>Depth-based differentiation of microbial function through sediment-hosted aquifers and enrichment of novel symbionts in the deep terrestrial subsurface.</title>
        <authorList>
            <person name="Probst A.J."/>
            <person name="Ladd B."/>
            <person name="Jarett J.K."/>
            <person name="Geller-Mcgrath D.E."/>
            <person name="Sieber C.M.K."/>
            <person name="Emerson J.B."/>
            <person name="Anantharaman K."/>
            <person name="Thomas B.C."/>
            <person name="Malmstrom R."/>
            <person name="Stieglmeier M."/>
            <person name="Klingl A."/>
            <person name="Woyke T."/>
            <person name="Ryan C.M."/>
            <person name="Banfield J.F."/>
        </authorList>
    </citation>
    <scope>NUCLEOTIDE SEQUENCE [LARGE SCALE GENOMIC DNA]</scope>
</reference>
<keyword evidence="5" id="KW-0698">rRNA processing</keyword>
<feature type="binding site" evidence="5">
    <location>
        <begin position="125"/>
        <end position="130"/>
    </location>
    <ligand>
        <name>S-adenosyl-L-methionine</name>
        <dbReference type="ChEBI" id="CHEBI:59789"/>
    </ligand>
</feature>
<dbReference type="InterPro" id="IPR029028">
    <property type="entry name" value="Alpha/beta_knot_MTases"/>
</dbReference>
<comment type="subunit">
    <text evidence="5">Homodimer.</text>
</comment>
<dbReference type="SUPFAM" id="SSF75217">
    <property type="entry name" value="alpha/beta knot"/>
    <property type="match status" value="1"/>
</dbReference>
<evidence type="ECO:0000256" key="4">
    <source>
        <dbReference type="ARBA" id="ARBA00038303"/>
    </source>
</evidence>
<dbReference type="Gene3D" id="3.40.1280.10">
    <property type="match status" value="1"/>
</dbReference>
<dbReference type="PIRSF" id="PIRSF004505">
    <property type="entry name" value="MT_bac"/>
    <property type="match status" value="1"/>
</dbReference>
<keyword evidence="1 5" id="KW-0489">Methyltransferase</keyword>
<evidence type="ECO:0000313" key="6">
    <source>
        <dbReference type="EMBL" id="PIZ41106.1"/>
    </source>
</evidence>
<keyword evidence="5" id="KW-0963">Cytoplasm</keyword>
<dbReference type="HAMAP" id="MF_00658">
    <property type="entry name" value="23SrRNA_methyltr_H"/>
    <property type="match status" value="1"/>
</dbReference>
<evidence type="ECO:0000256" key="1">
    <source>
        <dbReference type="ARBA" id="ARBA00022603"/>
    </source>
</evidence>
<gene>
    <name evidence="5" type="primary">rlmH</name>
    <name evidence="6" type="ORF">COY37_02835</name>
</gene>
<dbReference type="GO" id="GO:0070038">
    <property type="term" value="F:rRNA (pseudouridine-N3-)-methyltransferase activity"/>
    <property type="evidence" value="ECO:0007669"/>
    <property type="project" value="UniProtKB-UniRule"/>
</dbReference>
<dbReference type="InterPro" id="IPR029026">
    <property type="entry name" value="tRNA_m1G_MTases_N"/>
</dbReference>
<comment type="similarity">
    <text evidence="4 5">Belongs to the RNA methyltransferase RlmH family.</text>
</comment>
<dbReference type="NCBIfam" id="NF000985">
    <property type="entry name" value="PRK00103.1-3"/>
    <property type="match status" value="1"/>
</dbReference>
<protein>
    <recommendedName>
        <fullName evidence="5">Ribosomal RNA large subunit methyltransferase H</fullName>
        <ecNumber evidence="5">2.1.1.177</ecNumber>
    </recommendedName>
    <alternativeName>
        <fullName evidence="5">23S rRNA (pseudouridine1915-N3)-methyltransferase</fullName>
    </alternativeName>
    <alternativeName>
        <fullName evidence="5">23S rRNA m3Psi1915 methyltransferase</fullName>
    </alternativeName>
    <alternativeName>
        <fullName evidence="5">rRNA (pseudouridine-N3-)-methyltransferase RlmH</fullName>
    </alternativeName>
</protein>
<comment type="subcellular location">
    <subcellularLocation>
        <location evidence="5">Cytoplasm</location>
    </subcellularLocation>
</comment>
<dbReference type="PANTHER" id="PTHR33603">
    <property type="entry name" value="METHYLTRANSFERASE"/>
    <property type="match status" value="1"/>
</dbReference>
<dbReference type="AlphaFoldDB" id="A0A2M7T9G7"/>
<dbReference type="EMBL" id="PFNG01000070">
    <property type="protein sequence ID" value="PIZ41106.1"/>
    <property type="molecule type" value="Genomic_DNA"/>
</dbReference>
<dbReference type="GO" id="GO:0005737">
    <property type="term" value="C:cytoplasm"/>
    <property type="evidence" value="ECO:0007669"/>
    <property type="project" value="UniProtKB-SubCell"/>
</dbReference>
<dbReference type="Pfam" id="PF02590">
    <property type="entry name" value="SPOUT_MTase"/>
    <property type="match status" value="1"/>
</dbReference>
<dbReference type="InterPro" id="IPR003742">
    <property type="entry name" value="RlmH-like"/>
</dbReference>
<evidence type="ECO:0000256" key="2">
    <source>
        <dbReference type="ARBA" id="ARBA00022679"/>
    </source>
</evidence>
<feature type="binding site" evidence="5">
    <location>
        <position position="74"/>
    </location>
    <ligand>
        <name>S-adenosyl-L-methionine</name>
        <dbReference type="ChEBI" id="CHEBI:59789"/>
    </ligand>
</feature>
<dbReference type="RefSeq" id="WP_286677820.1">
    <property type="nucleotide sequence ID" value="NZ_MNXI01000037.1"/>
</dbReference>
<dbReference type="CDD" id="cd18081">
    <property type="entry name" value="RlmH-like"/>
    <property type="match status" value="1"/>
</dbReference>
<evidence type="ECO:0000256" key="5">
    <source>
        <dbReference type="HAMAP-Rule" id="MF_00658"/>
    </source>
</evidence>
<keyword evidence="3 5" id="KW-0949">S-adenosyl-L-methionine</keyword>
<organism evidence="6 7">
    <name type="scientific">Candidatus Aquicultor secundus</name>
    <dbReference type="NCBI Taxonomy" id="1973895"/>
    <lineage>
        <taxon>Bacteria</taxon>
        <taxon>Bacillati</taxon>
        <taxon>Actinomycetota</taxon>
        <taxon>Candidatus Aquicultoria</taxon>
        <taxon>Candidatus Aquicultorales</taxon>
        <taxon>Candidatus Aquicultoraceae</taxon>
        <taxon>Candidatus Aquicultor</taxon>
    </lineage>
</organism>
<dbReference type="PANTHER" id="PTHR33603:SF1">
    <property type="entry name" value="RIBOSOMAL RNA LARGE SUBUNIT METHYLTRANSFERASE H"/>
    <property type="match status" value="1"/>
</dbReference>